<dbReference type="Proteomes" id="UP000068067">
    <property type="component" value="Chromosome"/>
</dbReference>
<reference evidence="2 3" key="1">
    <citation type="submission" date="2014-08" db="EMBL/GenBank/DDBJ databases">
        <title>Complete genome sequence of Corynebacterium deserti GIMN1.010 (=DSM 45689), isolated from desert sand in western China.</title>
        <authorList>
            <person name="Ruckert C."/>
            <person name="Albersmeier A."/>
            <person name="Kalinowski J."/>
        </authorList>
    </citation>
    <scope>NUCLEOTIDE SEQUENCE [LARGE SCALE GENOMIC DNA]</scope>
    <source>
        <strain evidence="2 3">GIMN1.010</strain>
    </source>
</reference>
<dbReference type="RefSeq" id="WP_053545885.1">
    <property type="nucleotide sequence ID" value="NZ_CP009220.1"/>
</dbReference>
<dbReference type="PATRIC" id="fig|931089.4.peg.2710"/>
<feature type="transmembrane region" description="Helical" evidence="1">
    <location>
        <begin position="47"/>
        <end position="68"/>
    </location>
</feature>
<feature type="transmembrane region" description="Helical" evidence="1">
    <location>
        <begin position="80"/>
        <end position="104"/>
    </location>
</feature>
<evidence type="ECO:0000313" key="2">
    <source>
        <dbReference type="EMBL" id="ALC07011.1"/>
    </source>
</evidence>
<evidence type="ECO:0000313" key="3">
    <source>
        <dbReference type="Proteomes" id="UP000068067"/>
    </source>
</evidence>
<sequence length="173" mass="19418">MFCVNTFNFLTWAFITDLIDYQEVRTGHRDDATLYAIYSRARNLDQVFAGFFISGSLAWVGFDSAVAYHGLAHPGDAVNGVYFLANLVPGVVLIFISRALMLLYPLKKKRVEENGQILVGKEELSSAFPSCRNLQSTSASCRDFVRSDAEEDQPLDLPHLLSCDKILRGNIYR</sequence>
<dbReference type="KEGG" id="cdx:CDES_13390"/>
<keyword evidence="1" id="KW-1133">Transmembrane helix</keyword>
<organism evidence="2 3">
    <name type="scientific">Corynebacterium deserti GIMN1.010</name>
    <dbReference type="NCBI Taxonomy" id="931089"/>
    <lineage>
        <taxon>Bacteria</taxon>
        <taxon>Bacillati</taxon>
        <taxon>Actinomycetota</taxon>
        <taxon>Actinomycetes</taxon>
        <taxon>Mycobacteriales</taxon>
        <taxon>Corynebacteriaceae</taxon>
        <taxon>Corynebacterium</taxon>
    </lineage>
</organism>
<proteinExistence type="predicted"/>
<keyword evidence="3" id="KW-1185">Reference proteome</keyword>
<protein>
    <submittedName>
        <fullName evidence="2">Uncharacterized protein</fullName>
    </submittedName>
</protein>
<name>A0A0M5IJH1_9CORY</name>
<evidence type="ECO:0000256" key="1">
    <source>
        <dbReference type="SAM" id="Phobius"/>
    </source>
</evidence>
<accession>A0A0M5IJH1</accession>
<dbReference type="Pfam" id="PF13347">
    <property type="entry name" value="MFS_2"/>
    <property type="match status" value="1"/>
</dbReference>
<dbReference type="AlphaFoldDB" id="A0A0M5IJH1"/>
<gene>
    <name evidence="2" type="ORF">CDES_13390</name>
</gene>
<dbReference type="EMBL" id="CP009220">
    <property type="protein sequence ID" value="ALC07011.1"/>
    <property type="molecule type" value="Genomic_DNA"/>
</dbReference>
<keyword evidence="1" id="KW-0472">Membrane</keyword>
<keyword evidence="1" id="KW-0812">Transmembrane</keyword>